<evidence type="ECO:0000313" key="4">
    <source>
        <dbReference type="Proteomes" id="UP001443914"/>
    </source>
</evidence>
<sequence length="328" mass="36831">MSTSTWTNPGRGGLCRSTHSRSSIKRTLLLCGAQRNPIWKYSVRNPLLRGQLYRTGQRCVKVEAGWLFKGGGADKGLEASIEFSESANEDILVFFFQLDLATQVQYALNLDQFDIAQQLRNKLIEVEEEVTRQRNAKKGSSAKTEVQDQAIPILRLAELQSAIDTENYAVAAELRDGIAKLEAESLEGSAKALAYGKVQYAFRLGQKLRHKIFGVICGMDPVCCESNDWMETANVQSLSKGSNQPFYQVLVDVREDADLLVTYVAEENLIGPEKPDLSRFDHPYTSFLFYGVDSAGDFIPVKQLREKYNQPRYEVPSDPEDEEDGDRP</sequence>
<gene>
    <name evidence="3" type="ORF">RND81_03G002000</name>
</gene>
<evidence type="ECO:0000259" key="2">
    <source>
        <dbReference type="SMART" id="SM00992"/>
    </source>
</evidence>
<evidence type="ECO:0000256" key="1">
    <source>
        <dbReference type="SAM" id="MobiDB-lite"/>
    </source>
</evidence>
<dbReference type="InterPro" id="IPR011722">
    <property type="entry name" value="Hemimethylated_DNA-bd_dom"/>
</dbReference>
<feature type="domain" description="Hemimethylated DNA-binding" evidence="2">
    <location>
        <begin position="199"/>
        <end position="300"/>
    </location>
</feature>
<dbReference type="Gene3D" id="2.30.30.390">
    <property type="entry name" value="Hemimethylated DNA-binding domain"/>
    <property type="match status" value="1"/>
</dbReference>
<organism evidence="3 4">
    <name type="scientific">Saponaria officinalis</name>
    <name type="common">Common soapwort</name>
    <name type="synonym">Lychnis saponaria</name>
    <dbReference type="NCBI Taxonomy" id="3572"/>
    <lineage>
        <taxon>Eukaryota</taxon>
        <taxon>Viridiplantae</taxon>
        <taxon>Streptophyta</taxon>
        <taxon>Embryophyta</taxon>
        <taxon>Tracheophyta</taxon>
        <taxon>Spermatophyta</taxon>
        <taxon>Magnoliopsida</taxon>
        <taxon>eudicotyledons</taxon>
        <taxon>Gunneridae</taxon>
        <taxon>Pentapetalae</taxon>
        <taxon>Caryophyllales</taxon>
        <taxon>Caryophyllaceae</taxon>
        <taxon>Caryophylleae</taxon>
        <taxon>Saponaria</taxon>
    </lineage>
</organism>
<proteinExistence type="predicted"/>
<feature type="compositionally biased region" description="Acidic residues" evidence="1">
    <location>
        <begin position="317"/>
        <end position="328"/>
    </location>
</feature>
<protein>
    <recommendedName>
        <fullName evidence="2">Hemimethylated DNA-binding domain-containing protein</fullName>
    </recommendedName>
</protein>
<dbReference type="InterPro" id="IPR053189">
    <property type="entry name" value="Clp_protease_adapter_ClpF"/>
</dbReference>
<dbReference type="PANTHER" id="PTHR48439:SF1">
    <property type="entry name" value="HEMIMETHYLATED DNA-BINDING DOMAIN-CONTAINING PROTEIN"/>
    <property type="match status" value="1"/>
</dbReference>
<dbReference type="EMBL" id="JBDFQZ010000003">
    <property type="protein sequence ID" value="KAK9739981.1"/>
    <property type="molecule type" value="Genomic_DNA"/>
</dbReference>
<feature type="region of interest" description="Disordered" evidence="1">
    <location>
        <begin position="309"/>
        <end position="328"/>
    </location>
</feature>
<name>A0AAW1M2E7_SAPOF</name>
<reference evidence="3" key="1">
    <citation type="submission" date="2024-03" db="EMBL/GenBank/DDBJ databases">
        <title>WGS assembly of Saponaria officinalis var. Norfolk2.</title>
        <authorList>
            <person name="Jenkins J."/>
            <person name="Shu S."/>
            <person name="Grimwood J."/>
            <person name="Barry K."/>
            <person name="Goodstein D."/>
            <person name="Schmutz J."/>
            <person name="Leebens-Mack J."/>
            <person name="Osbourn A."/>
        </authorList>
    </citation>
    <scope>NUCLEOTIDE SEQUENCE [LARGE SCALE GENOMIC DNA]</scope>
    <source>
        <strain evidence="3">JIC</strain>
    </source>
</reference>
<dbReference type="Pfam" id="PF08755">
    <property type="entry name" value="YccV-like"/>
    <property type="match status" value="1"/>
</dbReference>
<evidence type="ECO:0000313" key="3">
    <source>
        <dbReference type="EMBL" id="KAK9739981.1"/>
    </source>
</evidence>
<accession>A0AAW1M2E7</accession>
<comment type="caution">
    <text evidence="3">The sequence shown here is derived from an EMBL/GenBank/DDBJ whole genome shotgun (WGS) entry which is preliminary data.</text>
</comment>
<dbReference type="SUPFAM" id="SSF141255">
    <property type="entry name" value="YccV-like"/>
    <property type="match status" value="1"/>
</dbReference>
<dbReference type="GO" id="GO:0003677">
    <property type="term" value="F:DNA binding"/>
    <property type="evidence" value="ECO:0007669"/>
    <property type="project" value="InterPro"/>
</dbReference>
<dbReference type="AlphaFoldDB" id="A0AAW1M2E7"/>
<dbReference type="PANTHER" id="PTHR48439">
    <property type="entry name" value="HEMIMETHYLATED DNA-BINDING DOMAIN-CONTAINING PROTEIN"/>
    <property type="match status" value="1"/>
</dbReference>
<keyword evidence="4" id="KW-1185">Reference proteome</keyword>
<dbReference type="NCBIfam" id="TIGR02097">
    <property type="entry name" value="yccV"/>
    <property type="match status" value="1"/>
</dbReference>
<dbReference type="Proteomes" id="UP001443914">
    <property type="component" value="Unassembled WGS sequence"/>
</dbReference>
<dbReference type="SMART" id="SM00992">
    <property type="entry name" value="YccV-like"/>
    <property type="match status" value="1"/>
</dbReference>
<dbReference type="InterPro" id="IPR036623">
    <property type="entry name" value="Hemimethylated_DNA-bd_sf"/>
</dbReference>